<feature type="compositionally biased region" description="Polar residues" evidence="1">
    <location>
        <begin position="192"/>
        <end position="207"/>
    </location>
</feature>
<evidence type="ECO:0000313" key="3">
    <source>
        <dbReference type="EMBL" id="KAF5311982.1"/>
    </source>
</evidence>
<feature type="compositionally biased region" description="Gly residues" evidence="1">
    <location>
        <begin position="266"/>
        <end position="275"/>
    </location>
</feature>
<proteinExistence type="predicted"/>
<accession>A0A8H5ETP7</accession>
<feature type="region of interest" description="Disordered" evidence="1">
    <location>
        <begin position="244"/>
        <end position="318"/>
    </location>
</feature>
<evidence type="ECO:0000256" key="1">
    <source>
        <dbReference type="SAM" id="MobiDB-lite"/>
    </source>
</evidence>
<feature type="transmembrane region" description="Helical" evidence="2">
    <location>
        <begin position="216"/>
        <end position="237"/>
    </location>
</feature>
<protein>
    <submittedName>
        <fullName evidence="3">Uncharacterized protein</fullName>
    </submittedName>
</protein>
<dbReference type="EMBL" id="JAACJJ010000056">
    <property type="protein sequence ID" value="KAF5311982.1"/>
    <property type="molecule type" value="Genomic_DNA"/>
</dbReference>
<dbReference type="AlphaFoldDB" id="A0A8H5ETP7"/>
<feature type="region of interest" description="Disordered" evidence="1">
    <location>
        <begin position="172"/>
        <end position="207"/>
    </location>
</feature>
<keyword evidence="4" id="KW-1185">Reference proteome</keyword>
<sequence>MPAVISSASAGRWILGDDSASAVIRYTGPWSVADSRRDANSRRSAMEVPGANTGSSARWIDSNGSLSVDFSGYEASLIGGMSFTPTTDFAFCTIDGATVPMGSTGDAFAAANSTPLCHITGLAEGPHVLTFNLTNIGAEQGSMSESSDSKNRQIWIDGFSYATTRLNLAARQAPSSSSASSTAPSATPTSANNGTTNTDPTDSGTSSKTAVRIGEIAGGIIGGALLVVFLRGLFFYVQRNDGTRTAVGRPASPTYESGWTLPKLGKSGGKGGGLKKGADSDVSGEDAKQAQEGTHAAGDVPLSPLKADDSKAPAQHAS</sequence>
<reference evidence="3 4" key="1">
    <citation type="journal article" date="2020" name="ISME J.">
        <title>Uncovering the hidden diversity of litter-decomposition mechanisms in mushroom-forming fungi.</title>
        <authorList>
            <person name="Floudas D."/>
            <person name="Bentzer J."/>
            <person name="Ahren D."/>
            <person name="Johansson T."/>
            <person name="Persson P."/>
            <person name="Tunlid A."/>
        </authorList>
    </citation>
    <scope>NUCLEOTIDE SEQUENCE [LARGE SCALE GENOMIC DNA]</scope>
    <source>
        <strain evidence="3 4">CBS 101986</strain>
    </source>
</reference>
<keyword evidence="2" id="KW-0472">Membrane</keyword>
<evidence type="ECO:0000313" key="4">
    <source>
        <dbReference type="Proteomes" id="UP000567179"/>
    </source>
</evidence>
<evidence type="ECO:0000256" key="2">
    <source>
        <dbReference type="SAM" id="Phobius"/>
    </source>
</evidence>
<feature type="compositionally biased region" description="Low complexity" evidence="1">
    <location>
        <begin position="173"/>
        <end position="191"/>
    </location>
</feature>
<keyword evidence="2" id="KW-0812">Transmembrane</keyword>
<comment type="caution">
    <text evidence="3">The sequence shown here is derived from an EMBL/GenBank/DDBJ whole genome shotgun (WGS) entry which is preliminary data.</text>
</comment>
<gene>
    <name evidence="3" type="ORF">D9619_003406</name>
</gene>
<organism evidence="3 4">
    <name type="scientific">Psilocybe cf. subviscida</name>
    <dbReference type="NCBI Taxonomy" id="2480587"/>
    <lineage>
        <taxon>Eukaryota</taxon>
        <taxon>Fungi</taxon>
        <taxon>Dikarya</taxon>
        <taxon>Basidiomycota</taxon>
        <taxon>Agaricomycotina</taxon>
        <taxon>Agaricomycetes</taxon>
        <taxon>Agaricomycetidae</taxon>
        <taxon>Agaricales</taxon>
        <taxon>Agaricineae</taxon>
        <taxon>Strophariaceae</taxon>
        <taxon>Psilocybe</taxon>
    </lineage>
</organism>
<name>A0A8H5ETP7_9AGAR</name>
<dbReference type="Proteomes" id="UP000567179">
    <property type="component" value="Unassembled WGS sequence"/>
</dbReference>
<keyword evidence="2" id="KW-1133">Transmembrane helix</keyword>